<evidence type="ECO:0000313" key="4">
    <source>
        <dbReference type="Proteomes" id="UP001604277"/>
    </source>
</evidence>
<protein>
    <submittedName>
        <fullName evidence="3">UDP-glycosyltransferase 87A1</fullName>
    </submittedName>
</protein>
<dbReference type="Gene3D" id="3.40.50.2000">
    <property type="entry name" value="Glycogen Phosphorylase B"/>
    <property type="match status" value="2"/>
</dbReference>
<dbReference type="Pfam" id="PF00201">
    <property type="entry name" value="UDPGT"/>
    <property type="match status" value="1"/>
</dbReference>
<dbReference type="AlphaFoldDB" id="A0ABD1RIE7"/>
<evidence type="ECO:0000256" key="2">
    <source>
        <dbReference type="ARBA" id="ARBA00022679"/>
    </source>
</evidence>
<dbReference type="FunFam" id="3.40.50.2000:FF:000138">
    <property type="entry name" value="Glycosyltransferase"/>
    <property type="match status" value="1"/>
</dbReference>
<dbReference type="CDD" id="cd03784">
    <property type="entry name" value="GT1_Gtf-like"/>
    <property type="match status" value="1"/>
</dbReference>
<comment type="similarity">
    <text evidence="1">Belongs to the UDP-glycosyltransferase family.</text>
</comment>
<evidence type="ECO:0000256" key="1">
    <source>
        <dbReference type="ARBA" id="ARBA00009995"/>
    </source>
</evidence>
<dbReference type="PANTHER" id="PTHR11926">
    <property type="entry name" value="GLUCOSYL/GLUCURONOSYL TRANSFERASES"/>
    <property type="match status" value="1"/>
</dbReference>
<reference evidence="4" key="1">
    <citation type="submission" date="2024-07" db="EMBL/GenBank/DDBJ databases">
        <title>Two chromosome-level genome assemblies of Korean endemic species Abeliophyllum distichum and Forsythia ovata (Oleaceae).</title>
        <authorList>
            <person name="Jang H."/>
        </authorList>
    </citation>
    <scope>NUCLEOTIDE SEQUENCE [LARGE SCALE GENOMIC DNA]</scope>
</reference>
<organism evidence="3 4">
    <name type="scientific">Forsythia ovata</name>
    <dbReference type="NCBI Taxonomy" id="205694"/>
    <lineage>
        <taxon>Eukaryota</taxon>
        <taxon>Viridiplantae</taxon>
        <taxon>Streptophyta</taxon>
        <taxon>Embryophyta</taxon>
        <taxon>Tracheophyta</taxon>
        <taxon>Spermatophyta</taxon>
        <taxon>Magnoliopsida</taxon>
        <taxon>eudicotyledons</taxon>
        <taxon>Gunneridae</taxon>
        <taxon>Pentapetalae</taxon>
        <taxon>asterids</taxon>
        <taxon>lamiids</taxon>
        <taxon>Lamiales</taxon>
        <taxon>Oleaceae</taxon>
        <taxon>Forsythieae</taxon>
        <taxon>Forsythia</taxon>
    </lineage>
</organism>
<gene>
    <name evidence="3" type="ORF">Fot_41484</name>
</gene>
<keyword evidence="4" id="KW-1185">Reference proteome</keyword>
<accession>A0ABD1RIE7</accession>
<keyword evidence="2" id="KW-0808">Transferase</keyword>
<evidence type="ECO:0000313" key="3">
    <source>
        <dbReference type="EMBL" id="KAL2488192.1"/>
    </source>
</evidence>
<dbReference type="GO" id="GO:0016740">
    <property type="term" value="F:transferase activity"/>
    <property type="evidence" value="ECO:0007669"/>
    <property type="project" value="UniProtKB-KW"/>
</dbReference>
<proteinExistence type="inferred from homology"/>
<dbReference type="InterPro" id="IPR002213">
    <property type="entry name" value="UDP_glucos_trans"/>
</dbReference>
<dbReference type="Proteomes" id="UP001604277">
    <property type="component" value="Unassembled WGS sequence"/>
</dbReference>
<dbReference type="PANTHER" id="PTHR11926:SF774">
    <property type="entry name" value="UDP-GLYCOSYLTRANSFERASE 85A1-RELATED"/>
    <property type="match status" value="1"/>
</dbReference>
<sequence length="469" mass="52618">MGTVDMEPIASCHVLAMPYPGRGHINPMMNLCKLVAGKSSSILITVVLTEEWLSLIGSEAKPENIRFATVPNVVPSEHGRGADPRGFAMAVWSKMEEPFERLLDELQLSPTLVIADSFIPWVADMACRRNIPFASLWPMSATVFSVFYHFDLLVQHGHYPVNLSVNGDKIVDYIPGLSHIRVLDLPTIVRSQEDSELFVKATSQAFHKAQYLIFTSVYELEAEVIDALKAKASFSIYTIGPATTYFKVKDVYSNMSNNISDFNYLKWLNIQPPNSVLFISLGSFLSVSKAQMDEIVAGLCASGTRFLWVARGERPNLEESCGEKGLVVPWCDQLSVLCHPSVGGFLSHCGWNSTKEATLAGVPMLTFPILMDQVPNAKMIVEDWQIGWRVKREFEEGNLAKRDEIALLVQRFMNLKSPERKQLEEKATKIQQVCEREFADGGSFQDNLDGFTKSILQYHYNSNLATFQW</sequence>
<dbReference type="SUPFAM" id="SSF53756">
    <property type="entry name" value="UDP-Glycosyltransferase/glycogen phosphorylase"/>
    <property type="match status" value="1"/>
</dbReference>
<dbReference type="EMBL" id="JBFOLJ010000012">
    <property type="protein sequence ID" value="KAL2488192.1"/>
    <property type="molecule type" value="Genomic_DNA"/>
</dbReference>
<comment type="caution">
    <text evidence="3">The sequence shown here is derived from an EMBL/GenBank/DDBJ whole genome shotgun (WGS) entry which is preliminary data.</text>
</comment>
<name>A0ABD1RIE7_9LAMI</name>